<protein>
    <recommendedName>
        <fullName evidence="7">Mga helix-turn-helix domain-containing protein</fullName>
    </recommendedName>
</protein>
<organism evidence="5 6">
    <name type="scientific">Listeria newyorkensis</name>
    <dbReference type="NCBI Taxonomy" id="1497681"/>
    <lineage>
        <taxon>Bacteria</taxon>
        <taxon>Bacillati</taxon>
        <taxon>Bacillota</taxon>
        <taxon>Bacilli</taxon>
        <taxon>Bacillales</taxon>
        <taxon>Listeriaceae</taxon>
        <taxon>Listeria</taxon>
    </lineage>
</organism>
<dbReference type="InterPro" id="IPR036388">
    <property type="entry name" value="WH-like_DNA-bd_sf"/>
</dbReference>
<dbReference type="PANTHER" id="PTHR30185:SF18">
    <property type="entry name" value="TRANSCRIPTIONAL REGULATOR MTLR"/>
    <property type="match status" value="1"/>
</dbReference>
<dbReference type="InterPro" id="IPR013199">
    <property type="entry name" value="HTH_Mga_DNA-bd_dom"/>
</dbReference>
<feature type="domain" description="Mga helix-turn-helix" evidence="3">
    <location>
        <begin position="75"/>
        <end position="160"/>
    </location>
</feature>
<keyword evidence="6" id="KW-1185">Reference proteome</keyword>
<comment type="caution">
    <text evidence="5">The sequence shown here is derived from an EMBL/GenBank/DDBJ whole genome shotgun (WGS) entry which is preliminary data.</text>
</comment>
<evidence type="ECO:0000313" key="6">
    <source>
        <dbReference type="Proteomes" id="UP000236500"/>
    </source>
</evidence>
<dbReference type="InterPro" id="IPR007737">
    <property type="entry name" value="Mga_HTH"/>
</dbReference>
<dbReference type="Gene3D" id="1.10.10.10">
    <property type="entry name" value="Winged helix-like DNA-binding domain superfamily/Winged helix DNA-binding domain"/>
    <property type="match status" value="1"/>
</dbReference>
<evidence type="ECO:0008006" key="7">
    <source>
        <dbReference type="Google" id="ProtNLM"/>
    </source>
</evidence>
<proteinExistence type="predicted"/>
<accession>A0ABX4XR83</accession>
<evidence type="ECO:0000259" key="3">
    <source>
        <dbReference type="Pfam" id="PF05043"/>
    </source>
</evidence>
<dbReference type="Proteomes" id="UP000236500">
    <property type="component" value="Unassembled WGS sequence"/>
</dbReference>
<evidence type="ECO:0000256" key="2">
    <source>
        <dbReference type="ARBA" id="ARBA00023163"/>
    </source>
</evidence>
<keyword evidence="2" id="KW-0804">Transcription</keyword>
<evidence type="ECO:0000313" key="5">
    <source>
        <dbReference type="EMBL" id="PNP94284.1"/>
    </source>
</evidence>
<dbReference type="Pfam" id="PF05043">
    <property type="entry name" value="Mga"/>
    <property type="match status" value="1"/>
</dbReference>
<evidence type="ECO:0000256" key="1">
    <source>
        <dbReference type="ARBA" id="ARBA00023015"/>
    </source>
</evidence>
<reference evidence="5 6" key="1">
    <citation type="submission" date="2016-11" db="EMBL/GenBank/DDBJ databases">
        <title>Whole Genome Sequence of Listeria newyorkensis.</title>
        <authorList>
            <person name="Frink S."/>
            <person name="Morales C."/>
            <person name="Kiang D."/>
        </authorList>
    </citation>
    <scope>NUCLEOTIDE SEQUENCE [LARGE SCALE GENOMIC DNA]</scope>
    <source>
        <strain evidence="5 6">F1604011-044</strain>
    </source>
</reference>
<dbReference type="PANTHER" id="PTHR30185">
    <property type="entry name" value="CRYPTIC BETA-GLUCOSIDE BGL OPERON ANTITERMINATOR"/>
    <property type="match status" value="1"/>
</dbReference>
<keyword evidence="1" id="KW-0805">Transcription regulation</keyword>
<dbReference type="InterPro" id="IPR050661">
    <property type="entry name" value="BglG_antiterminators"/>
</dbReference>
<name>A0ABX4XR83_9LIST</name>
<gene>
    <name evidence="5" type="ORF">BMT55_02000</name>
</gene>
<dbReference type="Pfam" id="PF08280">
    <property type="entry name" value="HTH_Mga"/>
    <property type="match status" value="1"/>
</dbReference>
<feature type="domain" description="M protein trans-acting positive regulator (MGA) HTH" evidence="4">
    <location>
        <begin position="12"/>
        <end position="61"/>
    </location>
</feature>
<dbReference type="RefSeq" id="WP_036092862.1">
    <property type="nucleotide sequence ID" value="NZ_CP113980.1"/>
</dbReference>
<dbReference type="EMBL" id="MPDH01000002">
    <property type="protein sequence ID" value="PNP94284.1"/>
    <property type="molecule type" value="Genomic_DNA"/>
</dbReference>
<sequence length="209" mass="24607">MNHFCLSLIADKKVHRQILLIEKIAKARYAITLEEISDSLNTSLRTLKRDLKEIASMEENLIIRHSAAKVEITDNELVSFVLAEFAEKSPLFIIIKSIFEGKYLSVDEWSDELYISTSTLYRHLNHLKEILASFNLKLQFSPVSLEGREVEIRYFFHYFFYSMDDISQNFRPNRKTAELFEISFQYIMEHSELEGHVCHRSVLYCIGLW</sequence>
<evidence type="ECO:0000259" key="4">
    <source>
        <dbReference type="Pfam" id="PF08280"/>
    </source>
</evidence>